<dbReference type="EMBL" id="JBHMBW010000104">
    <property type="protein sequence ID" value="MFB9631324.1"/>
    <property type="molecule type" value="Genomic_DNA"/>
</dbReference>
<proteinExistence type="predicted"/>
<comment type="caution">
    <text evidence="2">The sequence shown here is derived from an EMBL/GenBank/DDBJ whole genome shotgun (WGS) entry which is preliminary data.</text>
</comment>
<evidence type="ECO:0000313" key="2">
    <source>
        <dbReference type="EMBL" id="MFB9631324.1"/>
    </source>
</evidence>
<dbReference type="RefSeq" id="WP_344999909.1">
    <property type="nucleotide sequence ID" value="NZ_BAAAXV010000009.1"/>
</dbReference>
<evidence type="ECO:0000256" key="1">
    <source>
        <dbReference type="SAM" id="MobiDB-lite"/>
    </source>
</evidence>
<organism evidence="2 3">
    <name type="scientific">Nonomuraea helvata</name>
    <dbReference type="NCBI Taxonomy" id="37484"/>
    <lineage>
        <taxon>Bacteria</taxon>
        <taxon>Bacillati</taxon>
        <taxon>Actinomycetota</taxon>
        <taxon>Actinomycetes</taxon>
        <taxon>Streptosporangiales</taxon>
        <taxon>Streptosporangiaceae</taxon>
        <taxon>Nonomuraea</taxon>
    </lineage>
</organism>
<name>A0ABV5SIE8_9ACTN</name>
<sequence length="178" mass="19726">MTQPAPDHEQHIRIAITHPDPPEGGDCRVTVRNITTRAQRGNAEGRLPTTDTDDGPRHGPRYRSYCGGCGEEGPLREDESLAVEDGCDHAYPGWRSMPVVVHRPYTDKPQPLARWKEQVRAVYPAGWLDRQGPVRELRHGLGSRHVPGLAPGGGYLMAVMRPDPKKSRSLPAIQTSLF</sequence>
<dbReference type="Proteomes" id="UP001589532">
    <property type="component" value="Unassembled WGS sequence"/>
</dbReference>
<accession>A0ABV5SIE8</accession>
<protein>
    <submittedName>
        <fullName evidence="2">DUF6349 family protein</fullName>
    </submittedName>
</protein>
<feature type="region of interest" description="Disordered" evidence="1">
    <location>
        <begin position="36"/>
        <end position="59"/>
    </location>
</feature>
<keyword evidence="3" id="KW-1185">Reference proteome</keyword>
<dbReference type="InterPro" id="IPR045930">
    <property type="entry name" value="DUF6349"/>
</dbReference>
<dbReference type="Pfam" id="PF19876">
    <property type="entry name" value="DUF6349"/>
    <property type="match status" value="1"/>
</dbReference>
<evidence type="ECO:0000313" key="3">
    <source>
        <dbReference type="Proteomes" id="UP001589532"/>
    </source>
</evidence>
<gene>
    <name evidence="2" type="ORF">ACFFSA_50405</name>
</gene>
<reference evidence="2 3" key="1">
    <citation type="submission" date="2024-09" db="EMBL/GenBank/DDBJ databases">
        <authorList>
            <person name="Sun Q."/>
            <person name="Mori K."/>
        </authorList>
    </citation>
    <scope>NUCLEOTIDE SEQUENCE [LARGE SCALE GENOMIC DNA]</scope>
    <source>
        <strain evidence="2 3">JCM 3143</strain>
    </source>
</reference>